<evidence type="ECO:0000259" key="1">
    <source>
        <dbReference type="Pfam" id="PF08984"/>
    </source>
</evidence>
<evidence type="ECO:0000313" key="2">
    <source>
        <dbReference type="EMBL" id="SFE01704.1"/>
    </source>
</evidence>
<dbReference type="Gene3D" id="1.10.3910.10">
    <property type="entry name" value="SP0561-like"/>
    <property type="match status" value="1"/>
</dbReference>
<feature type="domain" description="DUF1858" evidence="1">
    <location>
        <begin position="7"/>
        <end position="67"/>
    </location>
</feature>
<dbReference type="eggNOG" id="COG4309">
    <property type="taxonomic scope" value="Bacteria"/>
</dbReference>
<evidence type="ECO:0000313" key="3">
    <source>
        <dbReference type="Proteomes" id="UP000181976"/>
    </source>
</evidence>
<dbReference type="InterPro" id="IPR015077">
    <property type="entry name" value="DUF1858"/>
</dbReference>
<dbReference type="Proteomes" id="UP000181976">
    <property type="component" value="Unassembled WGS sequence"/>
</dbReference>
<dbReference type="AlphaFoldDB" id="A0A1I1X2M9"/>
<reference evidence="2 3" key="1">
    <citation type="submission" date="2016-10" db="EMBL/GenBank/DDBJ databases">
        <authorList>
            <person name="de Groot N.N."/>
        </authorList>
    </citation>
    <scope>NUCLEOTIDE SEQUENCE [LARGE SCALE GENOMIC DNA]</scope>
    <source>
        <strain evidence="2 3">DSM 19012</strain>
    </source>
</reference>
<dbReference type="EMBL" id="FONA01000005">
    <property type="protein sequence ID" value="SFE01704.1"/>
    <property type="molecule type" value="Genomic_DNA"/>
</dbReference>
<gene>
    <name evidence="2" type="ORF">SAMN05444380_105119</name>
</gene>
<accession>A0A1I1X2M9</accession>
<dbReference type="SUPFAM" id="SSF140683">
    <property type="entry name" value="SP0561-like"/>
    <property type="match status" value="1"/>
</dbReference>
<dbReference type="STRING" id="385682.SAMN05444380_105119"/>
<organism evidence="2 3">
    <name type="scientific">Thermophagus xiamenensis</name>
    <dbReference type="NCBI Taxonomy" id="385682"/>
    <lineage>
        <taxon>Bacteria</taxon>
        <taxon>Pseudomonadati</taxon>
        <taxon>Bacteroidota</taxon>
        <taxon>Bacteroidia</taxon>
        <taxon>Marinilabiliales</taxon>
        <taxon>Marinilabiliaceae</taxon>
        <taxon>Thermophagus</taxon>
    </lineage>
</organism>
<name>A0A1I1X2M9_9BACT</name>
<dbReference type="Pfam" id="PF08984">
    <property type="entry name" value="DUF1858"/>
    <property type="match status" value="1"/>
</dbReference>
<dbReference type="InterPro" id="IPR038062">
    <property type="entry name" value="ScdA-like_N_sf"/>
</dbReference>
<keyword evidence="3" id="KW-1185">Reference proteome</keyword>
<dbReference type="InParanoid" id="A0A1I1X2M9"/>
<sequence length="174" mass="19932">MEHKLIITPKTKILQLIETYPELEEILIGVTPAFKRLKNPLLRKTIAKVTTLQQAAAIGNVKVQDLVNRLRHEVGQDTISENEAGEVNIHYDCPEWFDPSKITRRFDIRAMLEDAEMPIHQVMADLKALPADEIYEITSPLLTVPLIEKASGLGLDHWVEQKNEDLFLIRFIKK</sequence>
<proteinExistence type="predicted"/>
<protein>
    <recommendedName>
        <fullName evidence="1">DUF1858 domain-containing protein</fullName>
    </recommendedName>
</protein>